<organism evidence="3">
    <name type="scientific">Opuntia streptacantha</name>
    <name type="common">Prickly pear cactus</name>
    <name type="synonym">Opuntia cardona</name>
    <dbReference type="NCBI Taxonomy" id="393608"/>
    <lineage>
        <taxon>Eukaryota</taxon>
        <taxon>Viridiplantae</taxon>
        <taxon>Streptophyta</taxon>
        <taxon>Embryophyta</taxon>
        <taxon>Tracheophyta</taxon>
        <taxon>Spermatophyta</taxon>
        <taxon>Magnoliopsida</taxon>
        <taxon>eudicotyledons</taxon>
        <taxon>Gunneridae</taxon>
        <taxon>Pentapetalae</taxon>
        <taxon>Caryophyllales</taxon>
        <taxon>Cactineae</taxon>
        <taxon>Cactaceae</taxon>
        <taxon>Opuntioideae</taxon>
        <taxon>Opuntia</taxon>
    </lineage>
</organism>
<dbReference type="InterPro" id="IPR051506">
    <property type="entry name" value="ATOS_Transcription_Regulators"/>
</dbReference>
<dbReference type="Pfam" id="PF13915">
    <property type="entry name" value="DUF4210"/>
    <property type="match status" value="1"/>
</dbReference>
<evidence type="ECO:0000256" key="1">
    <source>
        <dbReference type="SAM" id="MobiDB-lite"/>
    </source>
</evidence>
<reference evidence="3" key="2">
    <citation type="submission" date="2020-07" db="EMBL/GenBank/DDBJ databases">
        <authorList>
            <person name="Vera ALvarez R."/>
            <person name="Arias-Moreno D.M."/>
            <person name="Jimenez-Jacinto V."/>
            <person name="Jimenez-Bremont J.F."/>
            <person name="Swaminathan K."/>
            <person name="Moose S.P."/>
            <person name="Guerrero-Gonzalez M.L."/>
            <person name="Marino-Ramirez L."/>
            <person name="Landsman D."/>
            <person name="Rodriguez-Kessler M."/>
            <person name="Delgado-Sanchez P."/>
        </authorList>
    </citation>
    <scope>NUCLEOTIDE SEQUENCE</scope>
    <source>
        <tissue evidence="3">Cladode</tissue>
    </source>
</reference>
<proteinExistence type="predicted"/>
<dbReference type="Pfam" id="PF13889">
    <property type="entry name" value="Chromosome_seg"/>
    <property type="match status" value="1"/>
</dbReference>
<dbReference type="SMART" id="SM01177">
    <property type="entry name" value="DUF4210"/>
    <property type="match status" value="1"/>
</dbReference>
<accession>A0A7C9AP94</accession>
<feature type="domain" description="Atos-like conserved" evidence="2">
    <location>
        <begin position="367"/>
        <end position="426"/>
    </location>
</feature>
<dbReference type="InterPro" id="IPR025261">
    <property type="entry name" value="Atos-like_cons_dom"/>
</dbReference>
<feature type="compositionally biased region" description="Polar residues" evidence="1">
    <location>
        <begin position="337"/>
        <end position="351"/>
    </location>
</feature>
<feature type="region of interest" description="Disordered" evidence="1">
    <location>
        <begin position="330"/>
        <end position="356"/>
    </location>
</feature>
<evidence type="ECO:0000313" key="3">
    <source>
        <dbReference type="EMBL" id="MBA4670595.1"/>
    </source>
</evidence>
<dbReference type="PANTHER" id="PTHR13199">
    <property type="entry name" value="GH03947P"/>
    <property type="match status" value="1"/>
</dbReference>
<dbReference type="EMBL" id="GISG01248024">
    <property type="protein sequence ID" value="MBA4670595.1"/>
    <property type="molecule type" value="Transcribed_RNA"/>
</dbReference>
<protein>
    <recommendedName>
        <fullName evidence="2">Atos-like conserved domain-containing protein</fullName>
    </recommendedName>
</protein>
<sequence length="649" mass="70862">MGLPQVEEVAASLGTLVQPSDMNGMDGTNMSNWVPGNLPLVDFQMRPFLDFSKEAGSNVHKNGAFKMLDLKIGPAEHTSQSTSWNGHSNHNPLMRVVGFESKTLGSSQNEFETDQTGPVHSAAMRSVGNLTGASGAAARKRLLSPLNSMRPLTKFTGGSLRIGDNACQCSSQASGGDSGIWLSLEHKKAHFSSSSPPVWESPPYNNFGTNSSPFTDGPLLTDMRLITHNPFLPQLGHNTLAEKTNFSDVPMLASLARVVSPPLGPNLHERKETAHWMKDSGKVSDIEYLTLKDGEQSHGQTFSCFFPPKNNVDMTAEDPDMFQSRTDLFTPKKSSERGQSQNPDSASTSPSAKLAKTLSGMPVRRSLIGSFEESLLSGRLAATFVSKKIDGFLAVLSITGGSFSPKTRKLPFTVTSLDGDNYLLYYSSIDLAGYLPTGKPGSLKMKKTPSANNSSAENSLLRIPMKGRIQLVVSNPERTPIHTFLCSYDLSDMPAGTKTFLRQKTTLASSEKGSSRNEVYRKMEGDTQLSFVSNNSNDLSTTGHLIGKRAVDSPSKVNDGVSGTGALRYALHLRFLCPCPKKISTSIQRCKSDPLSAPVRKIMKSEERRFYLYNDLKVVFPQRHSDADEGKLHVEYHFPSDPKYFDISN</sequence>
<dbReference type="InterPro" id="IPR033473">
    <property type="entry name" value="Atos-like_C"/>
</dbReference>
<dbReference type="AlphaFoldDB" id="A0A7C9AP94"/>
<reference evidence="3" key="1">
    <citation type="journal article" date="2013" name="J. Plant Res.">
        <title>Effect of fungi and light on seed germination of three Opuntia species from semiarid lands of central Mexico.</title>
        <authorList>
            <person name="Delgado-Sanchez P."/>
            <person name="Jimenez-Bremont J.F."/>
            <person name="Guerrero-Gonzalez Mde L."/>
            <person name="Flores J."/>
        </authorList>
    </citation>
    <scope>NUCLEOTIDE SEQUENCE</scope>
    <source>
        <tissue evidence="3">Cladode</tissue>
    </source>
</reference>
<evidence type="ECO:0000259" key="2">
    <source>
        <dbReference type="SMART" id="SM01177"/>
    </source>
</evidence>
<dbReference type="PANTHER" id="PTHR13199:SF11">
    <property type="entry name" value="PROTEIN ATOSSA"/>
    <property type="match status" value="1"/>
</dbReference>
<name>A0A7C9AP94_OPUST</name>